<dbReference type="GO" id="GO:0046872">
    <property type="term" value="F:metal ion binding"/>
    <property type="evidence" value="ECO:0007669"/>
    <property type="project" value="UniProtKB-KW"/>
</dbReference>
<feature type="region of interest" description="Disordered" evidence="6">
    <location>
        <begin position="1"/>
        <end position="23"/>
    </location>
</feature>
<name>A0A381QDN8_9ZZZZ</name>
<keyword evidence="1" id="KW-0479">Metal-binding</keyword>
<evidence type="ECO:0000256" key="4">
    <source>
        <dbReference type="ARBA" id="ARBA00023004"/>
    </source>
</evidence>
<dbReference type="CDD" id="cd02037">
    <property type="entry name" value="Mrp_NBP35"/>
    <property type="match status" value="1"/>
</dbReference>
<keyword evidence="2" id="KW-0547">Nucleotide-binding</keyword>
<dbReference type="InterPro" id="IPR019591">
    <property type="entry name" value="Mrp/NBP35_ATP-bd"/>
</dbReference>
<feature type="compositionally biased region" description="Basic residues" evidence="6">
    <location>
        <begin position="11"/>
        <end position="22"/>
    </location>
</feature>
<dbReference type="Gene3D" id="3.40.50.300">
    <property type="entry name" value="P-loop containing nucleotide triphosphate hydrolases"/>
    <property type="match status" value="1"/>
</dbReference>
<keyword evidence="5" id="KW-0411">Iron-sulfur</keyword>
<dbReference type="PANTHER" id="PTHR42961:SF2">
    <property type="entry name" value="IRON-SULFUR PROTEIN NUBPL"/>
    <property type="match status" value="1"/>
</dbReference>
<dbReference type="EMBL" id="UINC01001316">
    <property type="protein sequence ID" value="SUZ77441.1"/>
    <property type="molecule type" value="Genomic_DNA"/>
</dbReference>
<evidence type="ECO:0000256" key="6">
    <source>
        <dbReference type="SAM" id="MobiDB-lite"/>
    </source>
</evidence>
<dbReference type="Pfam" id="PF10609">
    <property type="entry name" value="ParA"/>
    <property type="match status" value="1"/>
</dbReference>
<dbReference type="SUPFAM" id="SSF52540">
    <property type="entry name" value="P-loop containing nucleoside triphosphate hydrolases"/>
    <property type="match status" value="1"/>
</dbReference>
<dbReference type="GO" id="GO:0016226">
    <property type="term" value="P:iron-sulfur cluster assembly"/>
    <property type="evidence" value="ECO:0007669"/>
    <property type="project" value="InterPro"/>
</dbReference>
<evidence type="ECO:0000256" key="1">
    <source>
        <dbReference type="ARBA" id="ARBA00022723"/>
    </source>
</evidence>
<dbReference type="PANTHER" id="PTHR42961">
    <property type="entry name" value="IRON-SULFUR PROTEIN NUBPL"/>
    <property type="match status" value="1"/>
</dbReference>
<dbReference type="GO" id="GO:0051539">
    <property type="term" value="F:4 iron, 4 sulfur cluster binding"/>
    <property type="evidence" value="ECO:0007669"/>
    <property type="project" value="TreeGrafter"/>
</dbReference>
<evidence type="ECO:0000313" key="7">
    <source>
        <dbReference type="EMBL" id="SUZ77441.1"/>
    </source>
</evidence>
<dbReference type="InterPro" id="IPR027417">
    <property type="entry name" value="P-loop_NTPase"/>
</dbReference>
<evidence type="ECO:0000256" key="2">
    <source>
        <dbReference type="ARBA" id="ARBA00022741"/>
    </source>
</evidence>
<sequence length="325" mass="33896">MTEPTSDSGKTPRKRSMTRARTVRGYADLTGEVESRIVEQIGEQHARLASRLSEVGAIIVIASGKGGVGKSAVTANLAVALAARGARVGAVDADLNGPSLGKMLGLLGSPLEDRPDGIVPAVGVAGVKGISTDLLIEEGVPLRWKGPGHDQFVWQGVTEAVALREFISDVVWGPIDYLIIDIPPGTDKIGRFLDLVSEVGPSHLQPDQVLLVTIPSEVAGAVVARSATQLLEGGVPCIGLIGNMAGYTQPGEDDLLPLFTGPSAGEIADAVGLELWSEIPFDPVLSSRTDRGDPVGAEGDSIVAQVFTDLARRVEHGPGGREEKK</sequence>
<evidence type="ECO:0000256" key="5">
    <source>
        <dbReference type="ARBA" id="ARBA00023014"/>
    </source>
</evidence>
<dbReference type="GO" id="GO:0005524">
    <property type="term" value="F:ATP binding"/>
    <property type="evidence" value="ECO:0007669"/>
    <property type="project" value="UniProtKB-KW"/>
</dbReference>
<organism evidence="7">
    <name type="scientific">marine metagenome</name>
    <dbReference type="NCBI Taxonomy" id="408172"/>
    <lineage>
        <taxon>unclassified sequences</taxon>
        <taxon>metagenomes</taxon>
        <taxon>ecological metagenomes</taxon>
    </lineage>
</organism>
<keyword evidence="3" id="KW-0067">ATP-binding</keyword>
<dbReference type="GO" id="GO:0140663">
    <property type="term" value="F:ATP-dependent FeS chaperone activity"/>
    <property type="evidence" value="ECO:0007669"/>
    <property type="project" value="InterPro"/>
</dbReference>
<proteinExistence type="predicted"/>
<keyword evidence="4" id="KW-0408">Iron</keyword>
<evidence type="ECO:0008006" key="8">
    <source>
        <dbReference type="Google" id="ProtNLM"/>
    </source>
</evidence>
<reference evidence="7" key="1">
    <citation type="submission" date="2018-05" db="EMBL/GenBank/DDBJ databases">
        <authorList>
            <person name="Lanie J.A."/>
            <person name="Ng W.-L."/>
            <person name="Kazmierczak K.M."/>
            <person name="Andrzejewski T.M."/>
            <person name="Davidsen T.M."/>
            <person name="Wayne K.J."/>
            <person name="Tettelin H."/>
            <person name="Glass J.I."/>
            <person name="Rusch D."/>
            <person name="Podicherti R."/>
            <person name="Tsui H.-C.T."/>
            <person name="Winkler M.E."/>
        </authorList>
    </citation>
    <scope>NUCLEOTIDE SEQUENCE</scope>
</reference>
<gene>
    <name evidence="7" type="ORF">METZ01_LOCUS30295</name>
</gene>
<dbReference type="AlphaFoldDB" id="A0A381QDN8"/>
<dbReference type="InterPro" id="IPR033756">
    <property type="entry name" value="YlxH/NBP35"/>
</dbReference>
<protein>
    <recommendedName>
        <fullName evidence="8">Iron-sulfur cluster carrier protein</fullName>
    </recommendedName>
</protein>
<accession>A0A381QDN8</accession>
<evidence type="ECO:0000256" key="3">
    <source>
        <dbReference type="ARBA" id="ARBA00022840"/>
    </source>
</evidence>
<dbReference type="InterPro" id="IPR044304">
    <property type="entry name" value="NUBPL-like"/>
</dbReference>